<accession>C4JEI5</accession>
<dbReference type="HOGENOM" id="CLU_025631_0_0_1"/>
<feature type="compositionally biased region" description="Basic and acidic residues" evidence="1">
    <location>
        <begin position="282"/>
        <end position="291"/>
    </location>
</feature>
<name>C4JEI5_UNCRE</name>
<protein>
    <submittedName>
        <fullName evidence="2">Uncharacterized protein</fullName>
    </submittedName>
</protein>
<proteinExistence type="predicted"/>
<keyword evidence="3" id="KW-1185">Reference proteome</keyword>
<organism evidence="2 3">
    <name type="scientific">Uncinocarpus reesii (strain UAMH 1704)</name>
    <dbReference type="NCBI Taxonomy" id="336963"/>
    <lineage>
        <taxon>Eukaryota</taxon>
        <taxon>Fungi</taxon>
        <taxon>Dikarya</taxon>
        <taxon>Ascomycota</taxon>
        <taxon>Pezizomycotina</taxon>
        <taxon>Eurotiomycetes</taxon>
        <taxon>Eurotiomycetidae</taxon>
        <taxon>Onygenales</taxon>
        <taxon>Onygenaceae</taxon>
        <taxon>Uncinocarpus</taxon>
    </lineage>
</organism>
<evidence type="ECO:0000313" key="2">
    <source>
        <dbReference type="EMBL" id="EEP75977.1"/>
    </source>
</evidence>
<sequence>MQNPPELWFAFSLKNNIDIAVPVDCGQALCSSPSFLFGDAIKRHSPLDREMKGDALTCPGNDAHRHGSGSGSGSVLTASALASQFLYIPQHHGAPDRKLDITISPLLIARGLPSPLSFVSDSKSFYTAFEVTDINAESLTPTDSQPPSPLSSATTIDGEEDMEEQVEPAGASSPMLDTELPSTTPQTPSETEPKKSKKTRRKGAASSKGSQTPTTSRSSSVSGSKSTLRRNQTGPYRQLHLSRTTTSERQFPPHREERDLVALHRDSRRLFESFDNNTPTSKVEKSRDHPNDIGSGQMEPPQETCSTTNKRLARSNSAGSPSLVPLLHPTRSPSTPVRSEDLSRDTEERSHWGPLSRTQTADEIRPVDSVPAYKVIPPTVIDWTSPTTRRREYEKIDRSTRGIRGMWRRFAPKWCQSKDQRIPFFDETKEGKQKYEGSVRRFRMDIPDDDDEQPGAEQTSKAKGRLTTTRMLTADDDSDQYKGVRSRLCFGRRP</sequence>
<dbReference type="Proteomes" id="UP000002058">
    <property type="component" value="Unassembled WGS sequence"/>
</dbReference>
<dbReference type="AlphaFoldDB" id="C4JEI5"/>
<evidence type="ECO:0000256" key="1">
    <source>
        <dbReference type="SAM" id="MobiDB-lite"/>
    </source>
</evidence>
<feature type="compositionally biased region" description="Low complexity" evidence="1">
    <location>
        <begin position="178"/>
        <end position="190"/>
    </location>
</feature>
<feature type="compositionally biased region" description="Low complexity" evidence="1">
    <location>
        <begin position="210"/>
        <end position="226"/>
    </location>
</feature>
<dbReference type="OrthoDB" id="5366332at2759"/>
<gene>
    <name evidence="2" type="ORF">UREG_00824</name>
</gene>
<feature type="compositionally biased region" description="Basic and acidic residues" evidence="1">
    <location>
        <begin position="338"/>
        <end position="351"/>
    </location>
</feature>
<dbReference type="EMBL" id="CH476615">
    <property type="protein sequence ID" value="EEP75977.1"/>
    <property type="molecule type" value="Genomic_DNA"/>
</dbReference>
<feature type="compositionally biased region" description="Acidic residues" evidence="1">
    <location>
        <begin position="157"/>
        <end position="166"/>
    </location>
</feature>
<dbReference type="KEGG" id="ure:UREG_00824"/>
<reference evidence="3" key="1">
    <citation type="journal article" date="2009" name="Genome Res.">
        <title>Comparative genomic analyses of the human fungal pathogens Coccidioides and their relatives.</title>
        <authorList>
            <person name="Sharpton T.J."/>
            <person name="Stajich J.E."/>
            <person name="Rounsley S.D."/>
            <person name="Gardner M.J."/>
            <person name="Wortman J.R."/>
            <person name="Jordar V.S."/>
            <person name="Maiti R."/>
            <person name="Kodira C.D."/>
            <person name="Neafsey D.E."/>
            <person name="Zeng Q."/>
            <person name="Hung C.-Y."/>
            <person name="McMahan C."/>
            <person name="Muszewska A."/>
            <person name="Grynberg M."/>
            <person name="Mandel M.A."/>
            <person name="Kellner E.M."/>
            <person name="Barker B.M."/>
            <person name="Galgiani J.N."/>
            <person name="Orbach M.J."/>
            <person name="Kirkland T.N."/>
            <person name="Cole G.T."/>
            <person name="Henn M.R."/>
            <person name="Birren B.W."/>
            <person name="Taylor J.W."/>
        </authorList>
    </citation>
    <scope>NUCLEOTIDE SEQUENCE [LARGE SCALE GENOMIC DNA]</scope>
    <source>
        <strain evidence="3">UAMH 1704</strain>
    </source>
</reference>
<feature type="compositionally biased region" description="Polar residues" evidence="1">
    <location>
        <begin position="456"/>
        <end position="471"/>
    </location>
</feature>
<dbReference type="RefSeq" id="XP_002541310.1">
    <property type="nucleotide sequence ID" value="XM_002541264.1"/>
</dbReference>
<feature type="region of interest" description="Disordered" evidence="1">
    <location>
        <begin position="137"/>
        <end position="259"/>
    </location>
</feature>
<dbReference type="InParanoid" id="C4JEI5"/>
<dbReference type="VEuPathDB" id="FungiDB:UREG_00824"/>
<feature type="region of interest" description="Disordered" evidence="1">
    <location>
        <begin position="271"/>
        <end position="360"/>
    </location>
</feature>
<evidence type="ECO:0000313" key="3">
    <source>
        <dbReference type="Proteomes" id="UP000002058"/>
    </source>
</evidence>
<dbReference type="OMA" id="HYANPSE"/>
<dbReference type="GeneID" id="8444422"/>
<feature type="compositionally biased region" description="Polar residues" evidence="1">
    <location>
        <begin position="229"/>
        <end position="249"/>
    </location>
</feature>
<feature type="region of interest" description="Disordered" evidence="1">
    <location>
        <begin position="444"/>
        <end position="477"/>
    </location>
</feature>
<feature type="compositionally biased region" description="Polar residues" evidence="1">
    <location>
        <begin position="303"/>
        <end position="320"/>
    </location>
</feature>
<dbReference type="eggNOG" id="ENOG502T27G">
    <property type="taxonomic scope" value="Eukaryota"/>
</dbReference>